<organism evidence="1 2">
    <name type="scientific">Actinomycetospora corticicola</name>
    <dbReference type="NCBI Taxonomy" id="663602"/>
    <lineage>
        <taxon>Bacteria</taxon>
        <taxon>Bacillati</taxon>
        <taxon>Actinomycetota</taxon>
        <taxon>Actinomycetes</taxon>
        <taxon>Pseudonocardiales</taxon>
        <taxon>Pseudonocardiaceae</taxon>
        <taxon>Actinomycetospora</taxon>
    </lineage>
</organism>
<dbReference type="GO" id="GO:0008233">
    <property type="term" value="F:peptidase activity"/>
    <property type="evidence" value="ECO:0007669"/>
    <property type="project" value="UniProtKB-KW"/>
</dbReference>
<dbReference type="EMBL" id="JACCBN010000001">
    <property type="protein sequence ID" value="NYD37796.1"/>
    <property type="molecule type" value="Genomic_DNA"/>
</dbReference>
<sequence length="140" mass="14448">MRLTSRSSRSLDLARSEAVGLGAEGIGTAHLLLGLVREGRERADPLLADVDPERVRGLLPMRVPDGGSLPLTPGAAAALTVAARDVGGARVDVAHLLAAVLTHPSSDAVGVLERLGIDPGHLWARARSVASAPIPLLVRP</sequence>
<dbReference type="GO" id="GO:0006508">
    <property type="term" value="P:proteolysis"/>
    <property type="evidence" value="ECO:0007669"/>
    <property type="project" value="UniProtKB-KW"/>
</dbReference>
<keyword evidence="1" id="KW-0067">ATP-binding</keyword>
<evidence type="ECO:0000313" key="2">
    <source>
        <dbReference type="Proteomes" id="UP000535890"/>
    </source>
</evidence>
<reference evidence="1 2" key="1">
    <citation type="submission" date="2020-07" db="EMBL/GenBank/DDBJ databases">
        <title>Sequencing the genomes of 1000 actinobacteria strains.</title>
        <authorList>
            <person name="Klenk H.-P."/>
        </authorList>
    </citation>
    <scope>NUCLEOTIDE SEQUENCE [LARGE SCALE GENOMIC DNA]</scope>
    <source>
        <strain evidence="1 2">DSM 45772</strain>
    </source>
</reference>
<dbReference type="Proteomes" id="UP000535890">
    <property type="component" value="Unassembled WGS sequence"/>
</dbReference>
<accession>A0A7Y9DYH7</accession>
<dbReference type="SUPFAM" id="SSF81923">
    <property type="entry name" value="Double Clp-N motif"/>
    <property type="match status" value="2"/>
</dbReference>
<protein>
    <submittedName>
        <fullName evidence="1">ATP-dependent Clp protease ATP-binding subunit ClpA</fullName>
    </submittedName>
</protein>
<proteinExistence type="predicted"/>
<keyword evidence="1" id="KW-0378">Hydrolase</keyword>
<dbReference type="InterPro" id="IPR036628">
    <property type="entry name" value="Clp_N_dom_sf"/>
</dbReference>
<gene>
    <name evidence="1" type="ORF">BJ983_003898</name>
</gene>
<dbReference type="RefSeq" id="WP_179795328.1">
    <property type="nucleotide sequence ID" value="NZ_BAABHP010000025.1"/>
</dbReference>
<name>A0A7Y9DYH7_9PSEU</name>
<keyword evidence="1" id="KW-0645">Protease</keyword>
<dbReference type="AlphaFoldDB" id="A0A7Y9DYH7"/>
<keyword evidence="2" id="KW-1185">Reference proteome</keyword>
<evidence type="ECO:0000313" key="1">
    <source>
        <dbReference type="EMBL" id="NYD37796.1"/>
    </source>
</evidence>
<keyword evidence="1" id="KW-0547">Nucleotide-binding</keyword>
<dbReference type="GO" id="GO:0005524">
    <property type="term" value="F:ATP binding"/>
    <property type="evidence" value="ECO:0007669"/>
    <property type="project" value="UniProtKB-KW"/>
</dbReference>
<comment type="caution">
    <text evidence="1">The sequence shown here is derived from an EMBL/GenBank/DDBJ whole genome shotgun (WGS) entry which is preliminary data.</text>
</comment>
<dbReference type="Gene3D" id="1.10.1780.10">
    <property type="entry name" value="Clp, N-terminal domain"/>
    <property type="match status" value="1"/>
</dbReference>